<name>A0A914S2D2_PAREQ</name>
<evidence type="ECO:0000313" key="2">
    <source>
        <dbReference type="WBParaSite" id="PEQ_0000847501-mRNA-1"/>
    </source>
</evidence>
<dbReference type="AlphaFoldDB" id="A0A914S2D2"/>
<sequence length="37" mass="4357">MLEGNSDNFSRTVSEHFNEIFTTIMLEKNCFHPKLLI</sequence>
<keyword evidence="1" id="KW-1185">Reference proteome</keyword>
<evidence type="ECO:0000313" key="1">
    <source>
        <dbReference type="Proteomes" id="UP000887564"/>
    </source>
</evidence>
<proteinExistence type="predicted"/>
<dbReference type="Proteomes" id="UP000887564">
    <property type="component" value="Unplaced"/>
</dbReference>
<accession>A0A914S2D2</accession>
<protein>
    <submittedName>
        <fullName evidence="2">Uncharacterized protein</fullName>
    </submittedName>
</protein>
<reference evidence="2" key="1">
    <citation type="submission" date="2022-11" db="UniProtKB">
        <authorList>
            <consortium name="WormBaseParasite"/>
        </authorList>
    </citation>
    <scope>IDENTIFICATION</scope>
</reference>
<organism evidence="1 2">
    <name type="scientific">Parascaris equorum</name>
    <name type="common">Equine roundworm</name>
    <dbReference type="NCBI Taxonomy" id="6256"/>
    <lineage>
        <taxon>Eukaryota</taxon>
        <taxon>Metazoa</taxon>
        <taxon>Ecdysozoa</taxon>
        <taxon>Nematoda</taxon>
        <taxon>Chromadorea</taxon>
        <taxon>Rhabditida</taxon>
        <taxon>Spirurina</taxon>
        <taxon>Ascaridomorpha</taxon>
        <taxon>Ascaridoidea</taxon>
        <taxon>Ascarididae</taxon>
        <taxon>Parascaris</taxon>
    </lineage>
</organism>
<dbReference type="WBParaSite" id="PEQ_0000847501-mRNA-1">
    <property type="protein sequence ID" value="PEQ_0000847501-mRNA-1"/>
    <property type="gene ID" value="PEQ_0000847501"/>
</dbReference>